<keyword evidence="8 17" id="KW-0479">Metal-binding</keyword>
<dbReference type="GO" id="GO:0051539">
    <property type="term" value="F:4 iron, 4 sulfur cluster binding"/>
    <property type="evidence" value="ECO:0007669"/>
    <property type="project" value="UniProtKB-UniRule"/>
</dbReference>
<evidence type="ECO:0000313" key="18">
    <source>
        <dbReference type="EMBL" id="AEB09707.1"/>
    </source>
</evidence>
<evidence type="ECO:0000256" key="1">
    <source>
        <dbReference type="ARBA" id="ARBA00002268"/>
    </source>
</evidence>
<evidence type="ECO:0000256" key="4">
    <source>
        <dbReference type="ARBA" id="ARBA00012622"/>
    </source>
</evidence>
<keyword evidence="14 17" id="KW-0676">Redox-active center</keyword>
<feature type="binding site" evidence="17">
    <location>
        <position position="83"/>
    </location>
    <ligand>
        <name>[4Fe-4S] cluster</name>
        <dbReference type="ChEBI" id="CHEBI:49883"/>
    </ligand>
</feature>
<gene>
    <name evidence="17" type="primary">queH</name>
    <name evidence="18" type="ordered locus">Desac_1869</name>
</gene>
<evidence type="ECO:0000256" key="8">
    <source>
        <dbReference type="ARBA" id="ARBA00022723"/>
    </source>
</evidence>
<keyword evidence="10 17" id="KW-0560">Oxidoreductase</keyword>
<dbReference type="STRING" id="880072.Desac_1869"/>
<evidence type="ECO:0000256" key="16">
    <source>
        <dbReference type="ARBA" id="ARBA00047415"/>
    </source>
</evidence>
<dbReference type="RefSeq" id="WP_013706816.1">
    <property type="nucleotide sequence ID" value="NC_015388.1"/>
</dbReference>
<dbReference type="KEGG" id="dao:Desac_1869"/>
<evidence type="ECO:0000256" key="11">
    <source>
        <dbReference type="ARBA" id="ARBA00023004"/>
    </source>
</evidence>
<dbReference type="Pfam" id="PF02677">
    <property type="entry name" value="QueH"/>
    <property type="match status" value="1"/>
</dbReference>
<evidence type="ECO:0000256" key="6">
    <source>
        <dbReference type="ARBA" id="ARBA00022485"/>
    </source>
</evidence>
<feature type="binding site" evidence="17">
    <location>
        <position position="86"/>
    </location>
    <ligand>
        <name>[4Fe-4S] cluster</name>
        <dbReference type="ChEBI" id="CHEBI:49883"/>
    </ligand>
</feature>
<accession>F2NJQ2</accession>
<evidence type="ECO:0000256" key="9">
    <source>
        <dbReference type="ARBA" id="ARBA00022785"/>
    </source>
</evidence>
<evidence type="ECO:0000256" key="10">
    <source>
        <dbReference type="ARBA" id="ARBA00023002"/>
    </source>
</evidence>
<dbReference type="HAMAP" id="MF_02089">
    <property type="entry name" value="QueH"/>
    <property type="match status" value="1"/>
</dbReference>
<dbReference type="AlphaFoldDB" id="F2NJQ2"/>
<comment type="pathway">
    <text evidence="2 17">tRNA modification; tRNA-queuosine biosynthesis.</text>
</comment>
<sequence>MKLLLHICCAPCAIYPLKILREAGMEVHGLFHNPNIHPYQEFQRRLQTLEEYAATESLPLIVHHRYDLEEFIQLVVFREAQRCRFCYGLRLRIAAATARQGKFDAFTTTLLYSRYQNHDLIRDIGQQVGQEVGVTFYYADYRPGWREGIEESKRLGMYRQQYCGCIYSEKERYYKPRREKS</sequence>
<reference evidence="18 19" key="1">
    <citation type="journal article" date="2011" name="Stand. Genomic Sci.">
        <title>Complete genome sequence of the acetate-degrading sulfate reducer Desulfobacca acetoxidans type strain (ASRB2).</title>
        <authorList>
            <person name="Goker M."/>
            <person name="Teshima H."/>
            <person name="Lapidus A."/>
            <person name="Nolan M."/>
            <person name="Lucas S."/>
            <person name="Hammon N."/>
            <person name="Deshpande S."/>
            <person name="Cheng J.F."/>
            <person name="Tapia R."/>
            <person name="Han C."/>
            <person name="Goodwin L."/>
            <person name="Pitluck S."/>
            <person name="Huntemann M."/>
            <person name="Liolios K."/>
            <person name="Ivanova N."/>
            <person name="Pagani I."/>
            <person name="Mavromatis K."/>
            <person name="Ovchinikova G."/>
            <person name="Pati A."/>
            <person name="Chen A."/>
            <person name="Palaniappan K."/>
            <person name="Land M."/>
            <person name="Hauser L."/>
            <person name="Brambilla E.M."/>
            <person name="Rohde M."/>
            <person name="Spring S."/>
            <person name="Detter J.C."/>
            <person name="Woyke T."/>
            <person name="Bristow J."/>
            <person name="Eisen J.A."/>
            <person name="Markowitz V."/>
            <person name="Hugenholtz P."/>
            <person name="Kyrpides N.C."/>
            <person name="Klenk H.P."/>
        </authorList>
    </citation>
    <scope>NUCLEOTIDE SEQUENCE [LARGE SCALE GENOMIC DNA]</scope>
    <source>
        <strain evidence="19">ATCC 700848 / DSM 11109 / ASRB2</strain>
    </source>
</reference>
<dbReference type="EMBL" id="CP002629">
    <property type="protein sequence ID" value="AEB09707.1"/>
    <property type="molecule type" value="Genomic_DNA"/>
</dbReference>
<dbReference type="eggNOG" id="COG1636">
    <property type="taxonomic scope" value="Bacteria"/>
</dbReference>
<comment type="function">
    <text evidence="1 17">Catalyzes the conversion of epoxyqueuosine (oQ) to queuosine (Q), which is a hypermodified base found in the wobble positions of tRNA(Asp), tRNA(Asn), tRNA(His) and tRNA(Tyr).</text>
</comment>
<evidence type="ECO:0000256" key="3">
    <source>
        <dbReference type="ARBA" id="ARBA00008207"/>
    </source>
</evidence>
<proteinExistence type="inferred from homology"/>
<evidence type="ECO:0000256" key="15">
    <source>
        <dbReference type="ARBA" id="ARBA00031446"/>
    </source>
</evidence>
<dbReference type="HOGENOM" id="CLU_088177_1_1_7"/>
<dbReference type="PANTHER" id="PTHR36701">
    <property type="entry name" value="EPOXYQUEUOSINE REDUCTASE QUEH"/>
    <property type="match status" value="1"/>
</dbReference>
<dbReference type="InterPro" id="IPR003828">
    <property type="entry name" value="QueH"/>
</dbReference>
<comment type="catalytic activity">
    <reaction evidence="16 17">
        <text>epoxyqueuosine(34) in tRNA + AH2 = queuosine(34) in tRNA + A + H2O</text>
        <dbReference type="Rhea" id="RHEA:32159"/>
        <dbReference type="Rhea" id="RHEA-COMP:18571"/>
        <dbReference type="Rhea" id="RHEA-COMP:18582"/>
        <dbReference type="ChEBI" id="CHEBI:13193"/>
        <dbReference type="ChEBI" id="CHEBI:15377"/>
        <dbReference type="ChEBI" id="CHEBI:17499"/>
        <dbReference type="ChEBI" id="CHEBI:194431"/>
        <dbReference type="ChEBI" id="CHEBI:194443"/>
        <dbReference type="EC" id="1.17.99.6"/>
    </reaction>
</comment>
<evidence type="ECO:0000313" key="19">
    <source>
        <dbReference type="Proteomes" id="UP000000483"/>
    </source>
</evidence>
<keyword evidence="9 17" id="KW-0671">Queuosine biosynthesis</keyword>
<dbReference type="EC" id="1.17.99.6" evidence="4 17"/>
<dbReference type="GO" id="GO:0052693">
    <property type="term" value="F:epoxyqueuosine reductase activity"/>
    <property type="evidence" value="ECO:0007669"/>
    <property type="project" value="UniProtKB-UniRule"/>
</dbReference>
<organism evidence="18 19">
    <name type="scientific">Desulfobacca acetoxidans (strain ATCC 700848 / DSM 11109 / ASRB2)</name>
    <dbReference type="NCBI Taxonomy" id="880072"/>
    <lineage>
        <taxon>Bacteria</taxon>
        <taxon>Pseudomonadati</taxon>
        <taxon>Thermodesulfobacteriota</taxon>
        <taxon>Desulfobaccia</taxon>
        <taxon>Desulfobaccales</taxon>
        <taxon>Desulfobaccaceae</taxon>
        <taxon>Desulfobacca</taxon>
    </lineage>
</organism>
<keyword evidence="13 17" id="KW-1015">Disulfide bond</keyword>
<evidence type="ECO:0000256" key="14">
    <source>
        <dbReference type="ARBA" id="ARBA00023284"/>
    </source>
</evidence>
<feature type="binding site" evidence="17">
    <location>
        <position position="8"/>
    </location>
    <ligand>
        <name>[4Fe-4S] cluster</name>
        <dbReference type="ChEBI" id="CHEBI:49883"/>
    </ligand>
</feature>
<dbReference type="PANTHER" id="PTHR36701:SF1">
    <property type="entry name" value="EPOXYQUEUOSINE REDUCTASE QUEH"/>
    <property type="match status" value="1"/>
</dbReference>
<evidence type="ECO:0000256" key="7">
    <source>
        <dbReference type="ARBA" id="ARBA00022694"/>
    </source>
</evidence>
<dbReference type="UniPathway" id="UPA00392"/>
<keyword evidence="7 17" id="KW-0819">tRNA processing</keyword>
<keyword evidence="19" id="KW-1185">Reference proteome</keyword>
<feature type="disulfide bond" description="Redox-active" evidence="17">
    <location>
        <begin position="163"/>
        <end position="165"/>
    </location>
</feature>
<feature type="binding site" evidence="17">
    <location>
        <position position="9"/>
    </location>
    <ligand>
        <name>[4Fe-4S] cluster</name>
        <dbReference type="ChEBI" id="CHEBI:49883"/>
    </ligand>
</feature>
<comment type="similarity">
    <text evidence="3 17">Belongs to the QueH family.</text>
</comment>
<dbReference type="GO" id="GO:0046872">
    <property type="term" value="F:metal ion binding"/>
    <property type="evidence" value="ECO:0007669"/>
    <property type="project" value="UniProtKB-KW"/>
</dbReference>
<name>F2NJQ2_DESAR</name>
<keyword evidence="6 17" id="KW-0004">4Fe-4S</keyword>
<dbReference type="Proteomes" id="UP000000483">
    <property type="component" value="Chromosome"/>
</dbReference>
<evidence type="ECO:0000256" key="17">
    <source>
        <dbReference type="HAMAP-Rule" id="MF_02089"/>
    </source>
</evidence>
<evidence type="ECO:0000256" key="5">
    <source>
        <dbReference type="ARBA" id="ARBA00016895"/>
    </source>
</evidence>
<keyword evidence="11 17" id="KW-0408">Iron</keyword>
<keyword evidence="12 17" id="KW-0411">Iron-sulfur</keyword>
<reference evidence="19" key="2">
    <citation type="submission" date="2011-03" db="EMBL/GenBank/DDBJ databases">
        <title>The complete genome of Desulfobacca acetoxidans DSM 11109.</title>
        <authorList>
            <consortium name="US DOE Joint Genome Institute (JGI-PGF)"/>
            <person name="Lucas S."/>
            <person name="Copeland A."/>
            <person name="Lapidus A."/>
            <person name="Bruce D."/>
            <person name="Goodwin L."/>
            <person name="Pitluck S."/>
            <person name="Peters L."/>
            <person name="Kyrpides N."/>
            <person name="Mavromatis K."/>
            <person name="Ivanova N."/>
            <person name="Ovchinnikova G."/>
            <person name="Teshima H."/>
            <person name="Detter J.C."/>
            <person name="Han C."/>
            <person name="Land M."/>
            <person name="Hauser L."/>
            <person name="Markowitz V."/>
            <person name="Cheng J.-F."/>
            <person name="Hugenholtz P."/>
            <person name="Woyke T."/>
            <person name="Wu D."/>
            <person name="Spring S."/>
            <person name="Schueler E."/>
            <person name="Brambilla E."/>
            <person name="Klenk H.-P."/>
            <person name="Eisen J.A."/>
        </authorList>
    </citation>
    <scope>NUCLEOTIDE SEQUENCE [LARGE SCALE GENOMIC DNA]</scope>
    <source>
        <strain evidence="19">ATCC 700848 / DSM 11109 / ASRB2</strain>
    </source>
</reference>
<evidence type="ECO:0000256" key="13">
    <source>
        <dbReference type="ARBA" id="ARBA00023157"/>
    </source>
</evidence>
<dbReference type="OrthoDB" id="9801033at2"/>
<protein>
    <recommendedName>
        <fullName evidence="5 17">Epoxyqueuosine reductase QueH</fullName>
        <ecNumber evidence="4 17">1.17.99.6</ecNumber>
    </recommendedName>
    <alternativeName>
        <fullName evidence="15 17">Queuosine biosynthesis protein QueH</fullName>
    </alternativeName>
</protein>
<dbReference type="GO" id="GO:0008616">
    <property type="term" value="P:tRNA queuosine(34) biosynthetic process"/>
    <property type="evidence" value="ECO:0007669"/>
    <property type="project" value="UniProtKB-UniRule"/>
</dbReference>
<evidence type="ECO:0000256" key="2">
    <source>
        <dbReference type="ARBA" id="ARBA00004691"/>
    </source>
</evidence>
<evidence type="ECO:0000256" key="12">
    <source>
        <dbReference type="ARBA" id="ARBA00023014"/>
    </source>
</evidence>